<dbReference type="Proteomes" id="UP001222932">
    <property type="component" value="Unassembled WGS sequence"/>
</dbReference>
<comment type="caution">
    <text evidence="8">The sequence shown here is derived from an EMBL/GenBank/DDBJ whole genome shotgun (WGS) entry which is preliminary data.</text>
</comment>
<gene>
    <name evidence="8" type="ORF">CspeluHIS016_0301110</name>
</gene>
<dbReference type="CDD" id="cd05471">
    <property type="entry name" value="pepsin_like"/>
    <property type="match status" value="1"/>
</dbReference>
<dbReference type="EMBL" id="BTCM01000003">
    <property type="protein sequence ID" value="GMK56271.1"/>
    <property type="molecule type" value="Genomic_DNA"/>
</dbReference>
<comment type="similarity">
    <text evidence="1 5">Belongs to the peptidase A1 family.</text>
</comment>
<dbReference type="Pfam" id="PF00026">
    <property type="entry name" value="Asp"/>
    <property type="match status" value="1"/>
</dbReference>
<keyword evidence="5" id="KW-0378">Hydrolase</keyword>
<evidence type="ECO:0000256" key="5">
    <source>
        <dbReference type="RuleBase" id="RU000454"/>
    </source>
</evidence>
<dbReference type="PANTHER" id="PTHR47966">
    <property type="entry name" value="BETA-SITE APP-CLEAVING ENZYME, ISOFORM A-RELATED"/>
    <property type="match status" value="1"/>
</dbReference>
<name>A0AAD3YAS1_9TREE</name>
<feature type="signal peptide" evidence="6">
    <location>
        <begin position="1"/>
        <end position="15"/>
    </location>
</feature>
<evidence type="ECO:0000313" key="9">
    <source>
        <dbReference type="Proteomes" id="UP001222932"/>
    </source>
</evidence>
<protein>
    <recommendedName>
        <fullName evidence="7">Peptidase A1 domain-containing protein</fullName>
    </recommendedName>
</protein>
<dbReference type="PANTHER" id="PTHR47966:SF51">
    <property type="entry name" value="BETA-SITE APP-CLEAVING ENZYME, ISOFORM A-RELATED"/>
    <property type="match status" value="1"/>
</dbReference>
<dbReference type="InterPro" id="IPR033121">
    <property type="entry name" value="PEPTIDASE_A1"/>
</dbReference>
<dbReference type="GO" id="GO:0006508">
    <property type="term" value="P:proteolysis"/>
    <property type="evidence" value="ECO:0007669"/>
    <property type="project" value="UniProtKB-KW"/>
</dbReference>
<proteinExistence type="inferred from homology"/>
<keyword evidence="4" id="KW-1015">Disulfide bond</keyword>
<evidence type="ECO:0000256" key="4">
    <source>
        <dbReference type="PIRSR" id="PIRSR601461-2"/>
    </source>
</evidence>
<sequence length="387" mass="42246">MKIALLPLLAALAHAAPRRLGVVPGEEAAVDDDDGVVSLDLMFSPPPLVDNVPEIIHKIANVPHHVPLTDWARELMYSTQIQVGTPPQTITVHLDTGSGDLAIWNGDNCTMPECADPANQPQFHPQNSSTFKLKKAKAEPVLNYGQGFSRGVWAQDLAQYEGSTGYKGRNVTGLLGMSFPNISVGRQIKTNWLANAIRRFKKPMFSFYLQHTSALANETIPTSTPGGVLTLGGVNRKYFQGDIHYSDALQPLGLWRIAMDSVSLNGTVLTNGTTEAVIDTGTSLVYGPVDIVDRAMQAFPGADKYQGMWRVPCNTSASYALTFGGKEWVVPPRDFLYTASRADPSLCYTAFVPASYSFWLIGDSFLKNVYSVFEWSPARVGFAALRE</sequence>
<evidence type="ECO:0000256" key="2">
    <source>
        <dbReference type="ARBA" id="ARBA00022750"/>
    </source>
</evidence>
<dbReference type="GO" id="GO:0004190">
    <property type="term" value="F:aspartic-type endopeptidase activity"/>
    <property type="evidence" value="ECO:0007669"/>
    <property type="project" value="UniProtKB-KW"/>
</dbReference>
<evidence type="ECO:0000256" key="3">
    <source>
        <dbReference type="PIRSR" id="PIRSR601461-1"/>
    </source>
</evidence>
<feature type="chain" id="PRO_5042205517" description="Peptidase A1 domain-containing protein" evidence="6">
    <location>
        <begin position="16"/>
        <end position="387"/>
    </location>
</feature>
<feature type="active site" evidence="3">
    <location>
        <position position="279"/>
    </location>
</feature>
<dbReference type="InterPro" id="IPR001969">
    <property type="entry name" value="Aspartic_peptidase_AS"/>
</dbReference>
<evidence type="ECO:0000259" key="7">
    <source>
        <dbReference type="PROSITE" id="PS51767"/>
    </source>
</evidence>
<keyword evidence="2 5" id="KW-0064">Aspartyl protease</keyword>
<dbReference type="SUPFAM" id="SSF50630">
    <property type="entry name" value="Acid proteases"/>
    <property type="match status" value="1"/>
</dbReference>
<dbReference type="AlphaFoldDB" id="A0AAD3YAS1"/>
<dbReference type="PROSITE" id="PS51767">
    <property type="entry name" value="PEPTIDASE_A1"/>
    <property type="match status" value="1"/>
</dbReference>
<keyword evidence="5" id="KW-0645">Protease</keyword>
<dbReference type="Gene3D" id="2.40.70.10">
    <property type="entry name" value="Acid Proteases"/>
    <property type="match status" value="2"/>
</dbReference>
<accession>A0AAD3YAS1</accession>
<keyword evidence="9" id="KW-1185">Reference proteome</keyword>
<dbReference type="PRINTS" id="PR00792">
    <property type="entry name" value="PEPSIN"/>
</dbReference>
<dbReference type="InterPro" id="IPR001461">
    <property type="entry name" value="Aspartic_peptidase_A1"/>
</dbReference>
<dbReference type="PROSITE" id="PS00141">
    <property type="entry name" value="ASP_PROTEASE"/>
    <property type="match status" value="1"/>
</dbReference>
<evidence type="ECO:0000256" key="1">
    <source>
        <dbReference type="ARBA" id="ARBA00007447"/>
    </source>
</evidence>
<reference evidence="8" key="1">
    <citation type="journal article" date="2023" name="BMC Genomics">
        <title>Chromosome-level genome assemblies of Cutaneotrichosporon spp. (Trichosporonales, Basidiomycota) reveal imbalanced evolution between nucleotide sequences and chromosome synteny.</title>
        <authorList>
            <person name="Kobayashi Y."/>
            <person name="Kayamori A."/>
            <person name="Aoki K."/>
            <person name="Shiwa Y."/>
            <person name="Matsutani M."/>
            <person name="Fujita N."/>
            <person name="Sugita T."/>
            <person name="Iwasaki W."/>
            <person name="Tanaka N."/>
            <person name="Takashima M."/>
        </authorList>
    </citation>
    <scope>NUCLEOTIDE SEQUENCE</scope>
    <source>
        <strain evidence="8">HIS016</strain>
    </source>
</reference>
<organism evidence="8 9">
    <name type="scientific">Cutaneotrichosporon spelunceum</name>
    <dbReference type="NCBI Taxonomy" id="1672016"/>
    <lineage>
        <taxon>Eukaryota</taxon>
        <taxon>Fungi</taxon>
        <taxon>Dikarya</taxon>
        <taxon>Basidiomycota</taxon>
        <taxon>Agaricomycotina</taxon>
        <taxon>Tremellomycetes</taxon>
        <taxon>Trichosporonales</taxon>
        <taxon>Trichosporonaceae</taxon>
        <taxon>Cutaneotrichosporon</taxon>
    </lineage>
</organism>
<reference evidence="8" key="2">
    <citation type="submission" date="2023-06" db="EMBL/GenBank/DDBJ databases">
        <authorList>
            <person name="Kobayashi Y."/>
            <person name="Kayamori A."/>
            <person name="Aoki K."/>
            <person name="Shiwa Y."/>
            <person name="Fujita N."/>
            <person name="Sugita T."/>
            <person name="Iwasaki W."/>
            <person name="Tanaka N."/>
            <person name="Takashima M."/>
        </authorList>
    </citation>
    <scope>NUCLEOTIDE SEQUENCE</scope>
    <source>
        <strain evidence="8">HIS016</strain>
    </source>
</reference>
<dbReference type="InterPro" id="IPR034164">
    <property type="entry name" value="Pepsin-like_dom"/>
</dbReference>
<feature type="active site" evidence="3">
    <location>
        <position position="95"/>
    </location>
</feature>
<feature type="disulfide bond" evidence="4">
    <location>
        <begin position="313"/>
        <end position="347"/>
    </location>
</feature>
<feature type="domain" description="Peptidase A1" evidence="7">
    <location>
        <begin position="77"/>
        <end position="383"/>
    </location>
</feature>
<keyword evidence="6" id="KW-0732">Signal</keyword>
<evidence type="ECO:0000313" key="8">
    <source>
        <dbReference type="EMBL" id="GMK56271.1"/>
    </source>
</evidence>
<evidence type="ECO:0000256" key="6">
    <source>
        <dbReference type="SAM" id="SignalP"/>
    </source>
</evidence>
<dbReference type="InterPro" id="IPR021109">
    <property type="entry name" value="Peptidase_aspartic_dom_sf"/>
</dbReference>